<keyword evidence="2" id="KW-0732">Signal</keyword>
<dbReference type="Proteomes" id="UP000295604">
    <property type="component" value="Unassembled WGS sequence"/>
</dbReference>
<accession>A0A4R8T4W5</accession>
<evidence type="ECO:0000256" key="1">
    <source>
        <dbReference type="SAM" id="MobiDB-lite"/>
    </source>
</evidence>
<name>A0A4R8T4W5_9PEZI</name>
<evidence type="ECO:0000256" key="2">
    <source>
        <dbReference type="SAM" id="SignalP"/>
    </source>
</evidence>
<dbReference type="EMBL" id="QAPF01000269">
    <property type="protein sequence ID" value="TEA12233.1"/>
    <property type="molecule type" value="Genomic_DNA"/>
</dbReference>
<feature type="signal peptide" evidence="2">
    <location>
        <begin position="1"/>
        <end position="18"/>
    </location>
</feature>
<protein>
    <recommendedName>
        <fullName evidence="5">GPI anchored serine-threonine rich protein</fullName>
    </recommendedName>
</protein>
<feature type="chain" id="PRO_5020907243" description="GPI anchored serine-threonine rich protein" evidence="2">
    <location>
        <begin position="19"/>
        <end position="241"/>
    </location>
</feature>
<sequence>MLLQTTIITLALLTLASASPNPNPDTAAPPSHMASDLPVCGAGETRCQWGCIASDTTCCTHPSVPEPWACPISWPCGPAPDFGCLEPVSFSSSTTTTTTAPPGGTTIFTTATRVSTATVEVPRTTPAEETAATPTEPSSKVPVASTLSSAEVAPTVRSSTLSATTTATATSSKAECVAKRYIVAGEHVVQHEDDVSCTSSASSAAAATPTETPEEDSAACRFAPWVTILTAAAVVAVCGMV</sequence>
<proteinExistence type="predicted"/>
<organism evidence="3 4">
    <name type="scientific">Colletotrichum sidae</name>
    <dbReference type="NCBI Taxonomy" id="1347389"/>
    <lineage>
        <taxon>Eukaryota</taxon>
        <taxon>Fungi</taxon>
        <taxon>Dikarya</taxon>
        <taxon>Ascomycota</taxon>
        <taxon>Pezizomycotina</taxon>
        <taxon>Sordariomycetes</taxon>
        <taxon>Hypocreomycetidae</taxon>
        <taxon>Glomerellales</taxon>
        <taxon>Glomerellaceae</taxon>
        <taxon>Colletotrichum</taxon>
        <taxon>Colletotrichum orbiculare species complex</taxon>
    </lineage>
</organism>
<evidence type="ECO:0008006" key="5">
    <source>
        <dbReference type="Google" id="ProtNLM"/>
    </source>
</evidence>
<feature type="compositionally biased region" description="Low complexity" evidence="1">
    <location>
        <begin position="124"/>
        <end position="137"/>
    </location>
</feature>
<feature type="region of interest" description="Disordered" evidence="1">
    <location>
        <begin position="115"/>
        <end position="165"/>
    </location>
</feature>
<keyword evidence="4" id="KW-1185">Reference proteome</keyword>
<dbReference type="AlphaFoldDB" id="A0A4R8T4W5"/>
<evidence type="ECO:0000313" key="3">
    <source>
        <dbReference type="EMBL" id="TEA12233.1"/>
    </source>
</evidence>
<reference evidence="3 4" key="1">
    <citation type="submission" date="2018-11" db="EMBL/GenBank/DDBJ databases">
        <title>Genome sequence and assembly of Colletotrichum sidae.</title>
        <authorList>
            <person name="Gan P."/>
            <person name="Shirasu K."/>
        </authorList>
    </citation>
    <scope>NUCLEOTIDE SEQUENCE [LARGE SCALE GENOMIC DNA]</scope>
    <source>
        <strain evidence="3 4">CBS 518.97</strain>
    </source>
</reference>
<evidence type="ECO:0000313" key="4">
    <source>
        <dbReference type="Proteomes" id="UP000295604"/>
    </source>
</evidence>
<gene>
    <name evidence="3" type="ORF">C8034_v006223</name>
</gene>
<comment type="caution">
    <text evidence="3">The sequence shown here is derived from an EMBL/GenBank/DDBJ whole genome shotgun (WGS) entry which is preliminary data.</text>
</comment>